<evidence type="ECO:0000313" key="1">
    <source>
        <dbReference type="EMBL" id="AWN36521.1"/>
    </source>
</evidence>
<dbReference type="SUPFAM" id="SSF47413">
    <property type="entry name" value="lambda repressor-like DNA-binding domains"/>
    <property type="match status" value="1"/>
</dbReference>
<accession>A0A2U8VSV3</accession>
<dbReference type="OrthoDB" id="7305227at2"/>
<dbReference type="Gene3D" id="1.10.260.40">
    <property type="entry name" value="lambda repressor-like DNA-binding domains"/>
    <property type="match status" value="1"/>
</dbReference>
<protein>
    <submittedName>
        <fullName evidence="1">Transcriptional regulator</fullName>
    </submittedName>
</protein>
<dbReference type="AlphaFoldDB" id="A0A2U8VSV3"/>
<gene>
    <name evidence="1" type="ORF">DK427_12935</name>
</gene>
<proteinExistence type="predicted"/>
<reference evidence="1 2" key="1">
    <citation type="submission" date="2018-05" db="EMBL/GenBank/DDBJ databases">
        <title>Complete Genome Sequence of Methylobacterium sp. 17Sr1-43.</title>
        <authorList>
            <person name="Srinivasan S."/>
        </authorList>
    </citation>
    <scope>NUCLEOTIDE SEQUENCE [LARGE SCALE GENOMIC DNA]</scope>
    <source>
        <strain evidence="1 2">17Sr1-43</strain>
    </source>
</reference>
<dbReference type="EMBL" id="CP029551">
    <property type="protein sequence ID" value="AWN36521.1"/>
    <property type="molecule type" value="Genomic_DNA"/>
</dbReference>
<sequence length="71" mass="7556">MARAALGWSTQDLAREAAVGVNTVNRFEAGQDARMSSVTKMQSALEAGGVILIEENGEGPGVRLRKAREEP</sequence>
<dbReference type="KEGG" id="meti:DK427_12935"/>
<keyword evidence="2" id="KW-1185">Reference proteome</keyword>
<organism evidence="1 2">
    <name type="scientific">Methylobacterium radiodurans</name>
    <dbReference type="NCBI Taxonomy" id="2202828"/>
    <lineage>
        <taxon>Bacteria</taxon>
        <taxon>Pseudomonadati</taxon>
        <taxon>Pseudomonadota</taxon>
        <taxon>Alphaproteobacteria</taxon>
        <taxon>Hyphomicrobiales</taxon>
        <taxon>Methylobacteriaceae</taxon>
        <taxon>Methylobacterium</taxon>
    </lineage>
</organism>
<dbReference type="GO" id="GO:0003677">
    <property type="term" value="F:DNA binding"/>
    <property type="evidence" value="ECO:0007669"/>
    <property type="project" value="InterPro"/>
</dbReference>
<dbReference type="Proteomes" id="UP000246058">
    <property type="component" value="Chromosome"/>
</dbReference>
<name>A0A2U8VSV3_9HYPH</name>
<dbReference type="InterPro" id="IPR010982">
    <property type="entry name" value="Lambda_DNA-bd_dom_sf"/>
</dbReference>
<evidence type="ECO:0000313" key="2">
    <source>
        <dbReference type="Proteomes" id="UP000246058"/>
    </source>
</evidence>